<keyword evidence="4" id="KW-1185">Reference proteome</keyword>
<feature type="region of interest" description="Disordered" evidence="1">
    <location>
        <begin position="97"/>
        <end position="131"/>
    </location>
</feature>
<evidence type="ECO:0000313" key="4">
    <source>
        <dbReference type="Proteomes" id="UP000499080"/>
    </source>
</evidence>
<feature type="compositionally biased region" description="Basic residues" evidence="1">
    <location>
        <begin position="122"/>
        <end position="131"/>
    </location>
</feature>
<dbReference type="EMBL" id="BGPR01000051">
    <property type="protein sequence ID" value="GBL87119.1"/>
    <property type="molecule type" value="Genomic_DNA"/>
</dbReference>
<evidence type="ECO:0000256" key="2">
    <source>
        <dbReference type="SAM" id="SignalP"/>
    </source>
</evidence>
<accession>A0A4Y2B6N8</accession>
<name>A0A4Y2B6N8_ARAVE</name>
<evidence type="ECO:0000256" key="1">
    <source>
        <dbReference type="SAM" id="MobiDB-lite"/>
    </source>
</evidence>
<keyword evidence="2" id="KW-0732">Signal</keyword>
<feature type="chain" id="PRO_5021328859" evidence="2">
    <location>
        <begin position="20"/>
        <end position="131"/>
    </location>
</feature>
<reference evidence="3 4" key="1">
    <citation type="journal article" date="2019" name="Sci. Rep.">
        <title>Orb-weaving spider Araneus ventricosus genome elucidates the spidroin gene catalogue.</title>
        <authorList>
            <person name="Kono N."/>
            <person name="Nakamura H."/>
            <person name="Ohtoshi R."/>
            <person name="Moran D.A.P."/>
            <person name="Shinohara A."/>
            <person name="Yoshida Y."/>
            <person name="Fujiwara M."/>
            <person name="Mori M."/>
            <person name="Tomita M."/>
            <person name="Arakawa K."/>
        </authorList>
    </citation>
    <scope>NUCLEOTIDE SEQUENCE [LARGE SCALE GENOMIC DNA]</scope>
</reference>
<protein>
    <submittedName>
        <fullName evidence="3">Uncharacterized protein</fullName>
    </submittedName>
</protein>
<proteinExistence type="predicted"/>
<gene>
    <name evidence="3" type="ORF">AVEN_218804_1</name>
</gene>
<dbReference type="AlphaFoldDB" id="A0A4Y2B6N8"/>
<organism evidence="3 4">
    <name type="scientific">Araneus ventricosus</name>
    <name type="common">Orbweaver spider</name>
    <name type="synonym">Epeira ventricosa</name>
    <dbReference type="NCBI Taxonomy" id="182803"/>
    <lineage>
        <taxon>Eukaryota</taxon>
        <taxon>Metazoa</taxon>
        <taxon>Ecdysozoa</taxon>
        <taxon>Arthropoda</taxon>
        <taxon>Chelicerata</taxon>
        <taxon>Arachnida</taxon>
        <taxon>Araneae</taxon>
        <taxon>Araneomorphae</taxon>
        <taxon>Entelegynae</taxon>
        <taxon>Araneoidea</taxon>
        <taxon>Araneidae</taxon>
        <taxon>Araneus</taxon>
    </lineage>
</organism>
<feature type="signal peptide" evidence="2">
    <location>
        <begin position="1"/>
        <end position="19"/>
    </location>
</feature>
<evidence type="ECO:0000313" key="3">
    <source>
        <dbReference type="EMBL" id="GBL87119.1"/>
    </source>
</evidence>
<dbReference type="Proteomes" id="UP000499080">
    <property type="component" value="Unassembled WGS sequence"/>
</dbReference>
<comment type="caution">
    <text evidence="3">The sequence shown here is derived from an EMBL/GenBank/DDBJ whole genome shotgun (WGS) entry which is preliminary data.</text>
</comment>
<sequence>MVLQCVVFASIILFTSHHSSVILTSRFEAALGLYWDGPRNFEPRSDDERLLQLAPPSKIPHHTNGRAFGTLRMILRETGPIHVGSLVELGFEPGTFRPQSPDLTTRLPRPAHKPSETNLKKYFQRKHPTVL</sequence>